<evidence type="ECO:0000256" key="3">
    <source>
        <dbReference type="ARBA" id="ARBA00022448"/>
    </source>
</evidence>
<sequence length="297" mass="34090">MPSTDKFQLVLFEGDFALPAIEPESIKSILYCKIAEAPVTVRLFNSYRNCALYKTPPLLLHDKVTCTDSEQIVAYLKCNNFNIDRELDPKQRSECLALKNLVQSKLKPAVEFNYWIEHRNSTEFLNIWFMKCLPIPLNYFYTGNFRNRAVDLMESLYPNETDKDVIKEYIQRAAIDCLQSLSSRLGNGEFFYGSKPTTLDVAVYSYVAPFIKIPFPLNEMYNVVNMWPNLVNLVKRIDNLYFPNVPKGSKYIRLEDKAKTTDDEVSYAAIVILTLSATSLILGFAYKNGYLTGKIPD</sequence>
<evidence type="ECO:0000259" key="10">
    <source>
        <dbReference type="Pfam" id="PF17171"/>
    </source>
</evidence>
<dbReference type="InterPro" id="IPR036282">
    <property type="entry name" value="Glutathione-S-Trfase_C_sf"/>
</dbReference>
<keyword evidence="7 8" id="KW-0472">Membrane</keyword>
<dbReference type="GO" id="GO:0001401">
    <property type="term" value="C:SAM complex"/>
    <property type="evidence" value="ECO:0007669"/>
    <property type="project" value="InterPro"/>
</dbReference>
<dbReference type="EMBL" id="OU900102">
    <property type="protein sequence ID" value="CAG9865219.1"/>
    <property type="molecule type" value="Genomic_DNA"/>
</dbReference>
<reference evidence="11" key="1">
    <citation type="submission" date="2022-01" db="EMBL/GenBank/DDBJ databases">
        <authorList>
            <person name="King R."/>
        </authorList>
    </citation>
    <scope>NUCLEOTIDE SEQUENCE</scope>
</reference>
<gene>
    <name evidence="11" type="ORF">PHYEVI_LOCUS11461</name>
</gene>
<name>A0A9N9TY94_PHYSR</name>
<keyword evidence="3" id="KW-0813">Transport</keyword>
<comment type="similarity">
    <text evidence="2">Belongs to the metaxin family.</text>
</comment>
<evidence type="ECO:0000256" key="6">
    <source>
        <dbReference type="ARBA" id="ARBA00023128"/>
    </source>
</evidence>
<evidence type="ECO:0000313" key="12">
    <source>
        <dbReference type="Proteomes" id="UP001153712"/>
    </source>
</evidence>
<evidence type="ECO:0000256" key="5">
    <source>
        <dbReference type="ARBA" id="ARBA00022927"/>
    </source>
</evidence>
<dbReference type="InterPro" id="IPR033468">
    <property type="entry name" value="Metaxin_GST"/>
</dbReference>
<keyword evidence="12" id="KW-1185">Reference proteome</keyword>
<dbReference type="Pfam" id="PF10568">
    <property type="entry name" value="Tom37"/>
    <property type="match status" value="1"/>
</dbReference>
<keyword evidence="4" id="KW-1000">Mitochondrion outer membrane</keyword>
<proteinExistence type="inferred from homology"/>
<keyword evidence="5" id="KW-0653">Protein transport</keyword>
<feature type="domain" description="Metaxin glutathione S-transferase" evidence="10">
    <location>
        <begin position="174"/>
        <end position="237"/>
    </location>
</feature>
<dbReference type="GO" id="GO:0007005">
    <property type="term" value="P:mitochondrion organization"/>
    <property type="evidence" value="ECO:0007669"/>
    <property type="project" value="TreeGrafter"/>
</dbReference>
<dbReference type="PANTHER" id="PTHR12289:SF41">
    <property type="entry name" value="FAILED AXON CONNECTIONS-RELATED"/>
    <property type="match status" value="1"/>
</dbReference>
<dbReference type="SUPFAM" id="SSF47616">
    <property type="entry name" value="GST C-terminal domain-like"/>
    <property type="match status" value="1"/>
</dbReference>
<evidence type="ECO:0008006" key="13">
    <source>
        <dbReference type="Google" id="ProtNLM"/>
    </source>
</evidence>
<evidence type="ECO:0000256" key="4">
    <source>
        <dbReference type="ARBA" id="ARBA00022787"/>
    </source>
</evidence>
<comment type="subcellular location">
    <subcellularLocation>
        <location evidence="1">Mitochondrion outer membrane</location>
    </subcellularLocation>
</comment>
<accession>A0A9N9TY94</accession>
<dbReference type="GO" id="GO:0015031">
    <property type="term" value="P:protein transport"/>
    <property type="evidence" value="ECO:0007669"/>
    <property type="project" value="UniProtKB-KW"/>
</dbReference>
<feature type="domain" description="Mitochondrial outer membrane transport complex Sam37/metaxin N-terminal" evidence="9">
    <location>
        <begin position="25"/>
        <end position="146"/>
    </location>
</feature>
<keyword evidence="8" id="KW-0812">Transmembrane</keyword>
<evidence type="ECO:0000256" key="8">
    <source>
        <dbReference type="SAM" id="Phobius"/>
    </source>
</evidence>
<feature type="transmembrane region" description="Helical" evidence="8">
    <location>
        <begin position="265"/>
        <end position="286"/>
    </location>
</feature>
<evidence type="ECO:0000256" key="7">
    <source>
        <dbReference type="ARBA" id="ARBA00023136"/>
    </source>
</evidence>
<dbReference type="InterPro" id="IPR050931">
    <property type="entry name" value="Mito_Protein_Transport_Metaxin"/>
</dbReference>
<protein>
    <recommendedName>
        <fullName evidence="13">Glutathione S-transferase</fullName>
    </recommendedName>
</protein>
<dbReference type="Gene3D" id="1.20.1050.10">
    <property type="match status" value="1"/>
</dbReference>
<evidence type="ECO:0000313" key="11">
    <source>
        <dbReference type="EMBL" id="CAG9865219.1"/>
    </source>
</evidence>
<dbReference type="OrthoDB" id="5835136at2759"/>
<dbReference type="InterPro" id="IPR019564">
    <property type="entry name" value="Sam37/metaxin_N"/>
</dbReference>
<dbReference type="PANTHER" id="PTHR12289">
    <property type="entry name" value="METAXIN RELATED"/>
    <property type="match status" value="1"/>
</dbReference>
<keyword evidence="8" id="KW-1133">Transmembrane helix</keyword>
<dbReference type="Pfam" id="PF17171">
    <property type="entry name" value="GST_C_6"/>
    <property type="match status" value="1"/>
</dbReference>
<keyword evidence="6" id="KW-0496">Mitochondrion</keyword>
<dbReference type="Proteomes" id="UP001153712">
    <property type="component" value="Chromosome 9"/>
</dbReference>
<evidence type="ECO:0000256" key="2">
    <source>
        <dbReference type="ARBA" id="ARBA00009170"/>
    </source>
</evidence>
<organism evidence="11 12">
    <name type="scientific">Phyllotreta striolata</name>
    <name type="common">Striped flea beetle</name>
    <name type="synonym">Crioceris striolata</name>
    <dbReference type="NCBI Taxonomy" id="444603"/>
    <lineage>
        <taxon>Eukaryota</taxon>
        <taxon>Metazoa</taxon>
        <taxon>Ecdysozoa</taxon>
        <taxon>Arthropoda</taxon>
        <taxon>Hexapoda</taxon>
        <taxon>Insecta</taxon>
        <taxon>Pterygota</taxon>
        <taxon>Neoptera</taxon>
        <taxon>Endopterygota</taxon>
        <taxon>Coleoptera</taxon>
        <taxon>Polyphaga</taxon>
        <taxon>Cucujiformia</taxon>
        <taxon>Chrysomeloidea</taxon>
        <taxon>Chrysomelidae</taxon>
        <taxon>Galerucinae</taxon>
        <taxon>Alticini</taxon>
        <taxon>Phyllotreta</taxon>
    </lineage>
</organism>
<evidence type="ECO:0000259" key="9">
    <source>
        <dbReference type="Pfam" id="PF10568"/>
    </source>
</evidence>
<evidence type="ECO:0000256" key="1">
    <source>
        <dbReference type="ARBA" id="ARBA00004294"/>
    </source>
</evidence>
<dbReference type="AlphaFoldDB" id="A0A9N9TY94"/>